<keyword evidence="3" id="KW-1185">Reference proteome</keyword>
<dbReference type="Gramene" id="Pp3c15_6460V3.2">
    <property type="protein sequence ID" value="Pp3c15_6460V3.2"/>
    <property type="gene ID" value="Pp3c15_6460"/>
</dbReference>
<dbReference type="EMBL" id="ABEU02000015">
    <property type="status" value="NOT_ANNOTATED_CDS"/>
    <property type="molecule type" value="Genomic_DNA"/>
</dbReference>
<organism evidence="2 3">
    <name type="scientific">Physcomitrium patens</name>
    <name type="common">Spreading-leaved earth moss</name>
    <name type="synonym">Physcomitrella patens</name>
    <dbReference type="NCBI Taxonomy" id="3218"/>
    <lineage>
        <taxon>Eukaryota</taxon>
        <taxon>Viridiplantae</taxon>
        <taxon>Streptophyta</taxon>
        <taxon>Embryophyta</taxon>
        <taxon>Bryophyta</taxon>
        <taxon>Bryophytina</taxon>
        <taxon>Bryopsida</taxon>
        <taxon>Funariidae</taxon>
        <taxon>Funariales</taxon>
        <taxon>Funariaceae</taxon>
        <taxon>Physcomitrium</taxon>
    </lineage>
</organism>
<reference evidence="2 3" key="2">
    <citation type="journal article" date="2018" name="Plant J.">
        <title>The Physcomitrella patens chromosome-scale assembly reveals moss genome structure and evolution.</title>
        <authorList>
            <person name="Lang D."/>
            <person name="Ullrich K.K."/>
            <person name="Murat F."/>
            <person name="Fuchs J."/>
            <person name="Jenkins J."/>
            <person name="Haas F.B."/>
            <person name="Piednoel M."/>
            <person name="Gundlach H."/>
            <person name="Van Bel M."/>
            <person name="Meyberg R."/>
            <person name="Vives C."/>
            <person name="Morata J."/>
            <person name="Symeonidi A."/>
            <person name="Hiss M."/>
            <person name="Muchero W."/>
            <person name="Kamisugi Y."/>
            <person name="Saleh O."/>
            <person name="Blanc G."/>
            <person name="Decker E.L."/>
            <person name="van Gessel N."/>
            <person name="Grimwood J."/>
            <person name="Hayes R.D."/>
            <person name="Graham S.W."/>
            <person name="Gunter L.E."/>
            <person name="McDaniel S.F."/>
            <person name="Hoernstein S.N.W."/>
            <person name="Larsson A."/>
            <person name="Li F.W."/>
            <person name="Perroud P.F."/>
            <person name="Phillips J."/>
            <person name="Ranjan P."/>
            <person name="Rokshar D.S."/>
            <person name="Rothfels C.J."/>
            <person name="Schneider L."/>
            <person name="Shu S."/>
            <person name="Stevenson D.W."/>
            <person name="Thummler F."/>
            <person name="Tillich M."/>
            <person name="Villarreal Aguilar J.C."/>
            <person name="Widiez T."/>
            <person name="Wong G.K."/>
            <person name="Wymore A."/>
            <person name="Zhang Y."/>
            <person name="Zimmer A.D."/>
            <person name="Quatrano R.S."/>
            <person name="Mayer K.F.X."/>
            <person name="Goodstein D."/>
            <person name="Casacuberta J.M."/>
            <person name="Vandepoele K."/>
            <person name="Reski R."/>
            <person name="Cuming A.C."/>
            <person name="Tuskan G.A."/>
            <person name="Maumus F."/>
            <person name="Salse J."/>
            <person name="Schmutz J."/>
            <person name="Rensing S.A."/>
        </authorList>
    </citation>
    <scope>NUCLEOTIDE SEQUENCE [LARGE SCALE GENOMIC DNA]</scope>
    <source>
        <strain evidence="2 3">cv. Gransden 2004</strain>
    </source>
</reference>
<accession>A0A7I4B2B5</accession>
<evidence type="ECO:0000256" key="1">
    <source>
        <dbReference type="SAM" id="MobiDB-lite"/>
    </source>
</evidence>
<evidence type="ECO:0000313" key="3">
    <source>
        <dbReference type="Proteomes" id="UP000006727"/>
    </source>
</evidence>
<name>A0A7I4B2B5_PHYPA</name>
<dbReference type="AlphaFoldDB" id="A0A7I4B2B5"/>
<evidence type="ECO:0000313" key="2">
    <source>
        <dbReference type="EnsemblPlants" id="Pp3c15_6460V3.2"/>
    </source>
</evidence>
<protein>
    <submittedName>
        <fullName evidence="2">Uncharacterized protein</fullName>
    </submittedName>
</protein>
<reference evidence="2" key="3">
    <citation type="submission" date="2020-12" db="UniProtKB">
        <authorList>
            <consortium name="EnsemblPlants"/>
        </authorList>
    </citation>
    <scope>IDENTIFICATION</scope>
</reference>
<feature type="region of interest" description="Disordered" evidence="1">
    <location>
        <begin position="1"/>
        <end position="21"/>
    </location>
</feature>
<proteinExistence type="predicted"/>
<sequence>MGDVRLAGHPSVRGGPGTPVFRRISNKTSVLSTLRRSSKARRICPIAKTRCYLLCYASTVAGPMAL</sequence>
<dbReference type="Proteomes" id="UP000006727">
    <property type="component" value="Chromosome 15"/>
</dbReference>
<reference evidence="2 3" key="1">
    <citation type="journal article" date="2008" name="Science">
        <title>The Physcomitrella genome reveals evolutionary insights into the conquest of land by plants.</title>
        <authorList>
            <person name="Rensing S."/>
            <person name="Lang D."/>
            <person name="Zimmer A."/>
            <person name="Terry A."/>
            <person name="Salamov A."/>
            <person name="Shapiro H."/>
            <person name="Nishiyama T."/>
            <person name="Perroud P.-F."/>
            <person name="Lindquist E."/>
            <person name="Kamisugi Y."/>
            <person name="Tanahashi T."/>
            <person name="Sakakibara K."/>
            <person name="Fujita T."/>
            <person name="Oishi K."/>
            <person name="Shin-I T."/>
            <person name="Kuroki Y."/>
            <person name="Toyoda A."/>
            <person name="Suzuki Y."/>
            <person name="Hashimoto A."/>
            <person name="Yamaguchi K."/>
            <person name="Sugano A."/>
            <person name="Kohara Y."/>
            <person name="Fujiyama A."/>
            <person name="Anterola A."/>
            <person name="Aoki S."/>
            <person name="Ashton N."/>
            <person name="Barbazuk W.B."/>
            <person name="Barker E."/>
            <person name="Bennetzen J."/>
            <person name="Bezanilla M."/>
            <person name="Blankenship R."/>
            <person name="Cho S.H."/>
            <person name="Dutcher S."/>
            <person name="Estelle M."/>
            <person name="Fawcett J.A."/>
            <person name="Gundlach H."/>
            <person name="Hanada K."/>
            <person name="Heyl A."/>
            <person name="Hicks K.A."/>
            <person name="Hugh J."/>
            <person name="Lohr M."/>
            <person name="Mayer K."/>
            <person name="Melkozernov A."/>
            <person name="Murata T."/>
            <person name="Nelson D."/>
            <person name="Pils B."/>
            <person name="Prigge M."/>
            <person name="Reiss B."/>
            <person name="Renner T."/>
            <person name="Rombauts S."/>
            <person name="Rushton P."/>
            <person name="Sanderfoot A."/>
            <person name="Schween G."/>
            <person name="Shiu S.-H."/>
            <person name="Stueber K."/>
            <person name="Theodoulou F.L."/>
            <person name="Tu H."/>
            <person name="Van de Peer Y."/>
            <person name="Verrier P.J."/>
            <person name="Waters E."/>
            <person name="Wood A."/>
            <person name="Yang L."/>
            <person name="Cove D."/>
            <person name="Cuming A."/>
            <person name="Hasebe M."/>
            <person name="Lucas S."/>
            <person name="Mishler D.B."/>
            <person name="Reski R."/>
            <person name="Grigoriev I."/>
            <person name="Quatrano R.S."/>
            <person name="Boore J.L."/>
        </authorList>
    </citation>
    <scope>NUCLEOTIDE SEQUENCE [LARGE SCALE GENOMIC DNA]</scope>
    <source>
        <strain evidence="2 3">cv. Gransden 2004</strain>
    </source>
</reference>
<dbReference type="EnsemblPlants" id="Pp3c15_6460V3.2">
    <property type="protein sequence ID" value="Pp3c15_6460V3.2"/>
    <property type="gene ID" value="Pp3c15_6460"/>
</dbReference>